<dbReference type="RefSeq" id="WP_174019230.1">
    <property type="nucleotide sequence ID" value="NZ_JAAMAW010000015.1"/>
</dbReference>
<protein>
    <submittedName>
        <fullName evidence="1">Uncharacterized protein</fullName>
    </submittedName>
</protein>
<dbReference type="Proteomes" id="UP000702952">
    <property type="component" value="Unassembled WGS sequence"/>
</dbReference>
<sequence length="200" mass="22919">MTYQDELFTFSNAKPKTQPLTAAKKTLSFNEQLISDYTAVDGTVFDVGNGSQPLVLSDLYDAPLTINYKIKYTGTNHNRPFLDIDKDDRRALHNLLTEVFIIGLLDEADTLDDTFQNDIWSIMHTTASTVNRRGAKQTWQTMVKGLLNDKIMYKQRNYRGKTHRRNDDFSYDQLRNIHNLFSSICLALGVNGVNFVEVQK</sequence>
<organism evidence="1 2">
    <name type="scientific">Agrobacterium tumefaciens</name>
    <dbReference type="NCBI Taxonomy" id="358"/>
    <lineage>
        <taxon>Bacteria</taxon>
        <taxon>Pseudomonadati</taxon>
        <taxon>Pseudomonadota</taxon>
        <taxon>Alphaproteobacteria</taxon>
        <taxon>Hyphomicrobiales</taxon>
        <taxon>Rhizobiaceae</taxon>
        <taxon>Rhizobium/Agrobacterium group</taxon>
        <taxon>Agrobacterium</taxon>
        <taxon>Agrobacterium tumefaciens complex</taxon>
    </lineage>
</organism>
<reference evidence="1" key="1">
    <citation type="journal article" date="2020" name="Science">
        <title>Unexpected conservation and global transmission of agrobacterial virulence plasmids.</title>
        <authorList>
            <person name="Weisberg A.J."/>
            <person name="Davis E.W. 2nd"/>
            <person name="Tabima J."/>
            <person name="Belcher M.S."/>
            <person name="Miller M."/>
            <person name="Kuo C.H."/>
            <person name="Loper J.E."/>
            <person name="Grunwald N.J."/>
            <person name="Putnam M.L."/>
            <person name="Chang J.H."/>
        </authorList>
    </citation>
    <scope>NUCLEOTIDE SEQUENCE</scope>
    <source>
        <strain evidence="1">17-1853-1a</strain>
    </source>
</reference>
<dbReference type="AlphaFoldDB" id="A0AA44F9A1"/>
<dbReference type="EMBL" id="JAAMAY010000030">
    <property type="protein sequence ID" value="NTC30741.1"/>
    <property type="molecule type" value="Genomic_DNA"/>
</dbReference>
<accession>A0AA44F9A1</accession>
<proteinExistence type="predicted"/>
<evidence type="ECO:0000313" key="1">
    <source>
        <dbReference type="EMBL" id="NTC30741.1"/>
    </source>
</evidence>
<evidence type="ECO:0000313" key="2">
    <source>
        <dbReference type="Proteomes" id="UP000702952"/>
    </source>
</evidence>
<comment type="caution">
    <text evidence="1">The sequence shown here is derived from an EMBL/GenBank/DDBJ whole genome shotgun (WGS) entry which is preliminary data.</text>
</comment>
<name>A0AA44F9A1_AGRTU</name>
<gene>
    <name evidence="1" type="ORF">G6M46_21660</name>
</gene>